<dbReference type="EMBL" id="VSRR010001794">
    <property type="protein sequence ID" value="MPC27724.1"/>
    <property type="molecule type" value="Genomic_DNA"/>
</dbReference>
<evidence type="ECO:0000313" key="4">
    <source>
        <dbReference type="Proteomes" id="UP000324222"/>
    </source>
</evidence>
<feature type="region of interest" description="Disordered" evidence="1">
    <location>
        <begin position="31"/>
        <end position="54"/>
    </location>
</feature>
<protein>
    <submittedName>
        <fullName evidence="3">Uncharacterized protein</fullName>
    </submittedName>
</protein>
<sequence>MVLESPLWPKAGRPLLNEEVGGYSQVPKGLNLVLPDPDRPAPRRSKQAPPPLSLTPALLRPPSFPILLATFAVWNVWFDELRGRDM</sequence>
<proteinExistence type="predicted"/>
<keyword evidence="2" id="KW-1133">Transmembrane helix</keyword>
<evidence type="ECO:0000313" key="3">
    <source>
        <dbReference type="EMBL" id="MPC27724.1"/>
    </source>
</evidence>
<organism evidence="3 4">
    <name type="scientific">Portunus trituberculatus</name>
    <name type="common">Swimming crab</name>
    <name type="synonym">Neptunus trituberculatus</name>
    <dbReference type="NCBI Taxonomy" id="210409"/>
    <lineage>
        <taxon>Eukaryota</taxon>
        <taxon>Metazoa</taxon>
        <taxon>Ecdysozoa</taxon>
        <taxon>Arthropoda</taxon>
        <taxon>Crustacea</taxon>
        <taxon>Multicrustacea</taxon>
        <taxon>Malacostraca</taxon>
        <taxon>Eumalacostraca</taxon>
        <taxon>Eucarida</taxon>
        <taxon>Decapoda</taxon>
        <taxon>Pleocyemata</taxon>
        <taxon>Brachyura</taxon>
        <taxon>Eubrachyura</taxon>
        <taxon>Portunoidea</taxon>
        <taxon>Portunidae</taxon>
        <taxon>Portuninae</taxon>
        <taxon>Portunus</taxon>
    </lineage>
</organism>
<reference evidence="3 4" key="1">
    <citation type="submission" date="2019-05" db="EMBL/GenBank/DDBJ databases">
        <title>Another draft genome of Portunus trituberculatus and its Hox gene families provides insights of decapod evolution.</title>
        <authorList>
            <person name="Jeong J.-H."/>
            <person name="Song I."/>
            <person name="Kim S."/>
            <person name="Choi T."/>
            <person name="Kim D."/>
            <person name="Ryu S."/>
            <person name="Kim W."/>
        </authorList>
    </citation>
    <scope>NUCLEOTIDE SEQUENCE [LARGE SCALE GENOMIC DNA]</scope>
    <source>
        <tissue evidence="3">Muscle</tissue>
    </source>
</reference>
<gene>
    <name evidence="3" type="ORF">E2C01_020902</name>
</gene>
<dbReference type="AlphaFoldDB" id="A0A5B7E4P3"/>
<keyword evidence="2" id="KW-0812">Transmembrane</keyword>
<evidence type="ECO:0000256" key="1">
    <source>
        <dbReference type="SAM" id="MobiDB-lite"/>
    </source>
</evidence>
<name>A0A5B7E4P3_PORTR</name>
<evidence type="ECO:0000256" key="2">
    <source>
        <dbReference type="SAM" id="Phobius"/>
    </source>
</evidence>
<accession>A0A5B7E4P3</accession>
<dbReference type="Proteomes" id="UP000324222">
    <property type="component" value="Unassembled WGS sequence"/>
</dbReference>
<keyword evidence="2" id="KW-0472">Membrane</keyword>
<comment type="caution">
    <text evidence="3">The sequence shown here is derived from an EMBL/GenBank/DDBJ whole genome shotgun (WGS) entry which is preliminary data.</text>
</comment>
<feature type="transmembrane region" description="Helical" evidence="2">
    <location>
        <begin position="59"/>
        <end position="78"/>
    </location>
</feature>
<keyword evidence="4" id="KW-1185">Reference proteome</keyword>